<accession>A0AAN9UJQ2</accession>
<dbReference type="InterPro" id="IPR056024">
    <property type="entry name" value="DUF7605"/>
</dbReference>
<feature type="region of interest" description="Disordered" evidence="1">
    <location>
        <begin position="437"/>
        <end position="505"/>
    </location>
</feature>
<feature type="compositionally biased region" description="Basic residues" evidence="1">
    <location>
        <begin position="445"/>
        <end position="460"/>
    </location>
</feature>
<evidence type="ECO:0000313" key="4">
    <source>
        <dbReference type="Proteomes" id="UP001320245"/>
    </source>
</evidence>
<dbReference type="PANTHER" id="PTHR36681">
    <property type="entry name" value="NUCLEAR GTPASE, GERMINAL CENTER-ASSOCIATED, TANDEM DUPLICATE 3"/>
    <property type="match status" value="1"/>
</dbReference>
<feature type="region of interest" description="Disordered" evidence="1">
    <location>
        <begin position="938"/>
        <end position="994"/>
    </location>
</feature>
<dbReference type="Pfam" id="PF24564">
    <property type="entry name" value="DUF7605"/>
    <property type="match status" value="1"/>
</dbReference>
<proteinExistence type="predicted"/>
<feature type="domain" description="DUF7605" evidence="2">
    <location>
        <begin position="660"/>
        <end position="808"/>
    </location>
</feature>
<feature type="compositionally biased region" description="Polar residues" evidence="1">
    <location>
        <begin position="951"/>
        <end position="963"/>
    </location>
</feature>
<dbReference type="AlphaFoldDB" id="A0AAN9UJQ2"/>
<evidence type="ECO:0000259" key="2">
    <source>
        <dbReference type="Pfam" id="PF24564"/>
    </source>
</evidence>
<organism evidence="3 4">
    <name type="scientific">Cytospora paraplurivora</name>
    <dbReference type="NCBI Taxonomy" id="2898453"/>
    <lineage>
        <taxon>Eukaryota</taxon>
        <taxon>Fungi</taxon>
        <taxon>Dikarya</taxon>
        <taxon>Ascomycota</taxon>
        <taxon>Pezizomycotina</taxon>
        <taxon>Sordariomycetes</taxon>
        <taxon>Sordariomycetidae</taxon>
        <taxon>Diaporthales</taxon>
        <taxon>Cytosporaceae</taxon>
        <taxon>Cytospora</taxon>
    </lineage>
</organism>
<evidence type="ECO:0000313" key="3">
    <source>
        <dbReference type="EMBL" id="KAK7748092.1"/>
    </source>
</evidence>
<dbReference type="PANTHER" id="PTHR36681:SF3">
    <property type="entry name" value="NUCLEAR GTPASE, GERMINAL CENTER-ASSOCIATED, TANDEM DUPLICATE 3"/>
    <property type="match status" value="1"/>
</dbReference>
<reference evidence="3 4" key="1">
    <citation type="journal article" date="2023" name="PLoS ONE">
        <title>Cytospora paraplurivora sp. nov. isolated from orchards with fruit tree decline syndrome in Ontario, Canada.</title>
        <authorList>
            <person name="Ilyukhin E."/>
            <person name="Nguyen H.D.T."/>
            <person name="Castle A.J."/>
            <person name="Ellouze W."/>
        </authorList>
    </citation>
    <scope>NUCLEOTIDE SEQUENCE [LARGE SCALE GENOMIC DNA]</scope>
    <source>
        <strain evidence="3 4">FDS-564</strain>
    </source>
</reference>
<sequence length="994" mass="109858">MAGVSVKQEVARHIKADPGADDAEAGIASIPAANLVDVVDNVKAEADAAQAAAARETNYIEQIVNKTSIEDLEAGVEVGVQLLESLKTPLQAALENGDTQASHWLNSIEQLQQEAKPARTVVGVVLLPTNGMRACTASATEISYNYVDDPEQLYRAEIEFIGAQDWYRELRTLLGDLLDGNGQVSRDCTTPDTEACLAYSKIKAVYPHLTREMIASCSPADLTQAPSIRSVLGSVKRLKATTSSELFKGLQHYVDSKEKTSGTGNVTEYWPLIKVVRIFCKADSLSTGAVIVDLPGVQDSNAARAAVAESYMKACTGLWITAAIQRAVDDKTAKNLLGDSFKRQLKYDGTYSAVTFICTKTDDILESEVADSLNIDEVGNSWAMIEDIRVQQRGLKQKIGDLKGQKNEIDDHMEGLDTKSDLWEDLATKLRDGEAVYRPSDNVSKKRKRVTSPRRHQKRRGSVDVRAEPSDSDSSYASDGSDKENSQSVQNHQENRPPLTEDQIEDELIEIKSQKKDLRKSRKTINEKVSAMKKELSLITSKENALLSEVKSICIKARNDYSRHAIKNDFAMGIKELDQQTAVEEDETAFNPDEDIRDYDEVARSLPVFTVSARELHAAVEDCSSSFKEALGEQLYEAFDRLVPVASNSAVATATGWGAHRSLGGLFWATYKATVRRSGVFAGASGDKDFNAELFEPIVKSLASNWERTFQRRLPSALEAFARTCKKIIKDFHDAAVAGVHQDLIQNPTRLNMLNQQVRVCIASMEAAPATLRTAITERQRDASRGFTPVIQEAMQHAYEVCTAERGKNPPELCRFDYDLSVLTNTLTVGSGSYARMKTAMQSHVETARHTMFRQACDAVKSDLEEMCTHVEKAMLVLVNDLFIKVEQGYLAVLIGQDADSQRDAVPWAERMLRGEMRKLLAEADSWFARLFPSGEQDEAAPDELAAPEDITQQSDANWSQSELGDAEEDLIAQQLEGNHEAQYPRVQPETDAY</sequence>
<keyword evidence="4" id="KW-1185">Reference proteome</keyword>
<protein>
    <recommendedName>
        <fullName evidence="2">DUF7605 domain-containing protein</fullName>
    </recommendedName>
</protein>
<name>A0AAN9UJQ2_9PEZI</name>
<dbReference type="EMBL" id="JAJSPL020000003">
    <property type="protein sequence ID" value="KAK7748092.1"/>
    <property type="molecule type" value="Genomic_DNA"/>
</dbReference>
<evidence type="ECO:0000256" key="1">
    <source>
        <dbReference type="SAM" id="MobiDB-lite"/>
    </source>
</evidence>
<comment type="caution">
    <text evidence="3">The sequence shown here is derived from an EMBL/GenBank/DDBJ whole genome shotgun (WGS) entry which is preliminary data.</text>
</comment>
<dbReference type="Proteomes" id="UP001320245">
    <property type="component" value="Unassembled WGS sequence"/>
</dbReference>
<gene>
    <name evidence="3" type="ORF">SLS53_001344</name>
</gene>